<name>A0AAV7HGJ0_COTGL</name>
<feature type="transmembrane region" description="Helical" evidence="1">
    <location>
        <begin position="70"/>
        <end position="93"/>
    </location>
</feature>
<proteinExistence type="predicted"/>
<dbReference type="Proteomes" id="UP000826195">
    <property type="component" value="Unassembled WGS sequence"/>
</dbReference>
<keyword evidence="1" id="KW-0472">Membrane</keyword>
<comment type="caution">
    <text evidence="2">The sequence shown here is derived from an EMBL/GenBank/DDBJ whole genome shotgun (WGS) entry which is preliminary data.</text>
</comment>
<keyword evidence="1" id="KW-0812">Transmembrane</keyword>
<evidence type="ECO:0000256" key="1">
    <source>
        <dbReference type="SAM" id="Phobius"/>
    </source>
</evidence>
<organism evidence="2 3">
    <name type="scientific">Cotesia glomerata</name>
    <name type="common">Lepidopteran parasitic wasp</name>
    <name type="synonym">Apanteles glomeratus</name>
    <dbReference type="NCBI Taxonomy" id="32391"/>
    <lineage>
        <taxon>Eukaryota</taxon>
        <taxon>Metazoa</taxon>
        <taxon>Ecdysozoa</taxon>
        <taxon>Arthropoda</taxon>
        <taxon>Hexapoda</taxon>
        <taxon>Insecta</taxon>
        <taxon>Pterygota</taxon>
        <taxon>Neoptera</taxon>
        <taxon>Endopterygota</taxon>
        <taxon>Hymenoptera</taxon>
        <taxon>Apocrita</taxon>
        <taxon>Ichneumonoidea</taxon>
        <taxon>Braconidae</taxon>
        <taxon>Microgastrinae</taxon>
        <taxon>Cotesia</taxon>
    </lineage>
</organism>
<gene>
    <name evidence="2" type="ORF">KQX54_003064</name>
</gene>
<keyword evidence="3" id="KW-1185">Reference proteome</keyword>
<evidence type="ECO:0000313" key="3">
    <source>
        <dbReference type="Proteomes" id="UP000826195"/>
    </source>
</evidence>
<reference evidence="2 3" key="1">
    <citation type="journal article" date="2021" name="J. Hered.">
        <title>A chromosome-level genome assembly of the parasitoid wasp, Cotesia glomerata (Hymenoptera: Braconidae).</title>
        <authorList>
            <person name="Pinto B.J."/>
            <person name="Weis J.J."/>
            <person name="Gamble T."/>
            <person name="Ode P.J."/>
            <person name="Paul R."/>
            <person name="Zaspel J.M."/>
        </authorList>
    </citation>
    <scope>NUCLEOTIDE SEQUENCE [LARGE SCALE GENOMIC DNA]</scope>
    <source>
        <strain evidence="2">CgM1</strain>
    </source>
</reference>
<accession>A0AAV7HGJ0</accession>
<keyword evidence="1" id="KW-1133">Transmembrane helix</keyword>
<protein>
    <submittedName>
        <fullName evidence="2">Uncharacterized protein</fullName>
    </submittedName>
</protein>
<dbReference type="AlphaFoldDB" id="A0AAV7HGJ0"/>
<sequence length="111" mass="12329">MNSLVLSHGLLNSTFHTRIQCNLTQRWCTLRQTVGSDAKRAIAKLKTEDAVPEFKYLAGFSKIRKPWMKLVVWIVAVLVSTIVSLTVLVPIALNFGCSVSSLPIVQPLDFS</sequence>
<dbReference type="EMBL" id="JAHXZJ010002609">
    <property type="protein sequence ID" value="KAH0539251.1"/>
    <property type="molecule type" value="Genomic_DNA"/>
</dbReference>
<evidence type="ECO:0000313" key="2">
    <source>
        <dbReference type="EMBL" id="KAH0539251.1"/>
    </source>
</evidence>